<accession>A0A426TY75</accession>
<dbReference type="InterPro" id="IPR036890">
    <property type="entry name" value="HATPase_C_sf"/>
</dbReference>
<dbReference type="InterPro" id="IPR000700">
    <property type="entry name" value="PAS-assoc_C"/>
</dbReference>
<dbReference type="SUPFAM" id="SSF55785">
    <property type="entry name" value="PYP-like sensor domain (PAS domain)"/>
    <property type="match status" value="1"/>
</dbReference>
<dbReference type="SMART" id="SM00065">
    <property type="entry name" value="GAF"/>
    <property type="match status" value="1"/>
</dbReference>
<dbReference type="CDD" id="cd00130">
    <property type="entry name" value="PAS"/>
    <property type="match status" value="1"/>
</dbReference>
<dbReference type="CDD" id="cd16917">
    <property type="entry name" value="HATPase_UhpB-NarQ-NarX-like"/>
    <property type="match status" value="1"/>
</dbReference>
<feature type="domain" description="Histidine kinase" evidence="10">
    <location>
        <begin position="337"/>
        <end position="531"/>
    </location>
</feature>
<evidence type="ECO:0000256" key="1">
    <source>
        <dbReference type="ARBA" id="ARBA00000085"/>
    </source>
</evidence>
<keyword evidence="7" id="KW-0067">ATP-binding</keyword>
<protein>
    <recommendedName>
        <fullName evidence="2">histidine kinase</fullName>
        <ecNumber evidence="2">2.7.13.3</ecNumber>
    </recommendedName>
</protein>
<dbReference type="PROSITE" id="PS50109">
    <property type="entry name" value="HIS_KIN"/>
    <property type="match status" value="1"/>
</dbReference>
<dbReference type="InterPro" id="IPR000014">
    <property type="entry name" value="PAS"/>
</dbReference>
<dbReference type="SUPFAM" id="SSF55874">
    <property type="entry name" value="ATPase domain of HSP90 chaperone/DNA topoisomerase II/histidine kinase"/>
    <property type="match status" value="1"/>
</dbReference>
<feature type="domain" description="PAC" evidence="12">
    <location>
        <begin position="86"/>
        <end position="138"/>
    </location>
</feature>
<dbReference type="InterPro" id="IPR035965">
    <property type="entry name" value="PAS-like_dom_sf"/>
</dbReference>
<dbReference type="Pfam" id="PF08447">
    <property type="entry name" value="PAS_3"/>
    <property type="match status" value="1"/>
</dbReference>
<dbReference type="PANTHER" id="PTHR24421:SF10">
    <property type="entry name" value="NITRATE_NITRITE SENSOR PROTEIN NARQ"/>
    <property type="match status" value="1"/>
</dbReference>
<evidence type="ECO:0000256" key="4">
    <source>
        <dbReference type="ARBA" id="ARBA00022679"/>
    </source>
</evidence>
<dbReference type="EC" id="2.7.13.3" evidence="2"/>
<dbReference type="AlphaFoldDB" id="A0A426TY75"/>
<keyword evidence="5" id="KW-0547">Nucleotide-binding</keyword>
<dbReference type="PROSITE" id="PS50112">
    <property type="entry name" value="PAS"/>
    <property type="match status" value="1"/>
</dbReference>
<proteinExistence type="predicted"/>
<dbReference type="Proteomes" id="UP000280307">
    <property type="component" value="Unassembled WGS sequence"/>
</dbReference>
<dbReference type="InterPro" id="IPR003594">
    <property type="entry name" value="HATPase_dom"/>
</dbReference>
<evidence type="ECO:0000256" key="3">
    <source>
        <dbReference type="ARBA" id="ARBA00022553"/>
    </source>
</evidence>
<dbReference type="PANTHER" id="PTHR24421">
    <property type="entry name" value="NITRATE/NITRITE SENSOR PROTEIN NARX-RELATED"/>
    <property type="match status" value="1"/>
</dbReference>
<dbReference type="PROSITE" id="PS50113">
    <property type="entry name" value="PAC"/>
    <property type="match status" value="1"/>
</dbReference>
<keyword evidence="8" id="KW-0902">Two-component regulatory system</keyword>
<dbReference type="GO" id="GO:0005524">
    <property type="term" value="F:ATP binding"/>
    <property type="evidence" value="ECO:0007669"/>
    <property type="project" value="UniProtKB-KW"/>
</dbReference>
<dbReference type="Gene3D" id="3.30.450.40">
    <property type="match status" value="1"/>
</dbReference>
<evidence type="ECO:0000256" key="7">
    <source>
        <dbReference type="ARBA" id="ARBA00022840"/>
    </source>
</evidence>
<dbReference type="Gene3D" id="1.20.5.1930">
    <property type="match status" value="1"/>
</dbReference>
<comment type="caution">
    <text evidence="13">The sequence shown here is derived from an EMBL/GenBank/DDBJ whole genome shotgun (WGS) entry which is preliminary data.</text>
</comment>
<keyword evidence="4" id="KW-0808">Transferase</keyword>
<organism evidence="13 14">
    <name type="scientific">Candidatus Viridilinea halotolerans</name>
    <dbReference type="NCBI Taxonomy" id="2491704"/>
    <lineage>
        <taxon>Bacteria</taxon>
        <taxon>Bacillati</taxon>
        <taxon>Chloroflexota</taxon>
        <taxon>Chloroflexia</taxon>
        <taxon>Chloroflexales</taxon>
        <taxon>Chloroflexineae</taxon>
        <taxon>Oscillochloridaceae</taxon>
        <taxon>Candidatus Viridilinea</taxon>
    </lineage>
</organism>
<dbReference type="GO" id="GO:0016020">
    <property type="term" value="C:membrane"/>
    <property type="evidence" value="ECO:0007669"/>
    <property type="project" value="InterPro"/>
</dbReference>
<keyword evidence="9" id="KW-0175">Coiled coil</keyword>
<feature type="domain" description="PAS" evidence="11">
    <location>
        <begin position="11"/>
        <end position="78"/>
    </location>
</feature>
<name>A0A426TY75_9CHLR</name>
<evidence type="ECO:0000256" key="9">
    <source>
        <dbReference type="SAM" id="Coils"/>
    </source>
</evidence>
<dbReference type="SMART" id="SM00387">
    <property type="entry name" value="HATPase_c"/>
    <property type="match status" value="1"/>
</dbReference>
<dbReference type="Pfam" id="PF07730">
    <property type="entry name" value="HisKA_3"/>
    <property type="match status" value="1"/>
</dbReference>
<dbReference type="InterPro" id="IPR011712">
    <property type="entry name" value="Sig_transdc_His_kin_sub3_dim/P"/>
</dbReference>
<evidence type="ECO:0000259" key="11">
    <source>
        <dbReference type="PROSITE" id="PS50112"/>
    </source>
</evidence>
<reference evidence="13 14" key="1">
    <citation type="submission" date="2018-12" db="EMBL/GenBank/DDBJ databases">
        <title>Genome Sequence of Candidatus Viridilinea halotolerans isolated from saline sulfide-rich spring.</title>
        <authorList>
            <person name="Grouzdev D.S."/>
            <person name="Burganskaya E.I."/>
            <person name="Krutkina M.S."/>
            <person name="Sukhacheva M.V."/>
            <person name="Gorlenko V.M."/>
        </authorList>
    </citation>
    <scope>NUCLEOTIDE SEQUENCE [LARGE SCALE GENOMIC DNA]</scope>
    <source>
        <strain evidence="13">Chok-6</strain>
    </source>
</reference>
<feature type="coiled-coil region" evidence="9">
    <location>
        <begin position="365"/>
        <end position="392"/>
    </location>
</feature>
<dbReference type="Pfam" id="PF13185">
    <property type="entry name" value="GAF_2"/>
    <property type="match status" value="1"/>
</dbReference>
<gene>
    <name evidence="13" type="ORF">EI684_12375</name>
</gene>
<evidence type="ECO:0000313" key="13">
    <source>
        <dbReference type="EMBL" id="RRR70899.1"/>
    </source>
</evidence>
<dbReference type="InterPro" id="IPR050482">
    <property type="entry name" value="Sensor_HK_TwoCompSys"/>
</dbReference>
<comment type="catalytic activity">
    <reaction evidence="1">
        <text>ATP + protein L-histidine = ADP + protein N-phospho-L-histidine.</text>
        <dbReference type="EC" id="2.7.13.3"/>
    </reaction>
</comment>
<dbReference type="InterPro" id="IPR013655">
    <property type="entry name" value="PAS_fold_3"/>
</dbReference>
<evidence type="ECO:0000256" key="6">
    <source>
        <dbReference type="ARBA" id="ARBA00022777"/>
    </source>
</evidence>
<dbReference type="EMBL" id="RSAS01000486">
    <property type="protein sequence ID" value="RRR70899.1"/>
    <property type="molecule type" value="Genomic_DNA"/>
</dbReference>
<dbReference type="SUPFAM" id="SSF55781">
    <property type="entry name" value="GAF domain-like"/>
    <property type="match status" value="1"/>
</dbReference>
<sequence length="534" mass="59763">MNPMRPGDPPDAEHLRLLIENAADLIYRYRLEPEPGFTYVSPAASAMTGHSPEEFYADPELFVRLVHPNDRGLFQAILAGNVAPMRATLLRWERSDGILIWTEHRNRVVHDHSGRPVVVEGIARDVSDRRRTEEALSQALESERLARYVAEVLHSANMGLTHSLEADQVMAALLEHLGRLVPYDSANVMLLDSNGQLVIRASRGYQRFGYPDGPPFEPLVLKEEPILEPILQRRRSFLIMDTLLTERWRKRPGFLHIRNWFGVPLIAGEQIIGLFCLDKAEPAFFTPEHVDLAELLATPAAIAVQNARLFAEVRSGRERMRALSERLVAVQETERAHLARELHDEIGQMLTSLSLALTVNERMPADMLRERISQVQRQVNQLTSQVRTLSLNLRPAMLDDLGLLPALIWFTRRYADQTGIQVQFQHAGLDGVLTPAIGATAYRVVQESLTNIARHAQVRHARVQVWTTDRILAVQVVDEGCGFEVEQALTSYSSSGLAGMQERVRLAGGELSVTSAPDEGTRILAELPLGGGEE</sequence>
<evidence type="ECO:0000256" key="5">
    <source>
        <dbReference type="ARBA" id="ARBA00022741"/>
    </source>
</evidence>
<keyword evidence="3" id="KW-0597">Phosphoprotein</keyword>
<dbReference type="Gene3D" id="3.30.450.20">
    <property type="entry name" value="PAS domain"/>
    <property type="match status" value="1"/>
</dbReference>
<keyword evidence="6" id="KW-0418">Kinase</keyword>
<dbReference type="InterPro" id="IPR005467">
    <property type="entry name" value="His_kinase_dom"/>
</dbReference>
<evidence type="ECO:0000259" key="10">
    <source>
        <dbReference type="PROSITE" id="PS50109"/>
    </source>
</evidence>
<dbReference type="GO" id="GO:0046983">
    <property type="term" value="F:protein dimerization activity"/>
    <property type="evidence" value="ECO:0007669"/>
    <property type="project" value="InterPro"/>
</dbReference>
<dbReference type="NCBIfam" id="TIGR00229">
    <property type="entry name" value="sensory_box"/>
    <property type="match status" value="1"/>
</dbReference>
<dbReference type="GO" id="GO:0000155">
    <property type="term" value="F:phosphorelay sensor kinase activity"/>
    <property type="evidence" value="ECO:0007669"/>
    <property type="project" value="InterPro"/>
</dbReference>
<dbReference type="InterPro" id="IPR029016">
    <property type="entry name" value="GAF-like_dom_sf"/>
</dbReference>
<dbReference type="Pfam" id="PF02518">
    <property type="entry name" value="HATPase_c"/>
    <property type="match status" value="1"/>
</dbReference>
<dbReference type="InterPro" id="IPR003018">
    <property type="entry name" value="GAF"/>
</dbReference>
<evidence type="ECO:0000313" key="14">
    <source>
        <dbReference type="Proteomes" id="UP000280307"/>
    </source>
</evidence>
<evidence type="ECO:0000259" key="12">
    <source>
        <dbReference type="PROSITE" id="PS50113"/>
    </source>
</evidence>
<dbReference type="SMART" id="SM00091">
    <property type="entry name" value="PAS"/>
    <property type="match status" value="1"/>
</dbReference>
<dbReference type="Gene3D" id="3.30.565.10">
    <property type="entry name" value="Histidine kinase-like ATPase, C-terminal domain"/>
    <property type="match status" value="1"/>
</dbReference>
<evidence type="ECO:0000256" key="8">
    <source>
        <dbReference type="ARBA" id="ARBA00023012"/>
    </source>
</evidence>
<evidence type="ECO:0000256" key="2">
    <source>
        <dbReference type="ARBA" id="ARBA00012438"/>
    </source>
</evidence>